<dbReference type="Gene3D" id="1.25.40.370">
    <property type="match status" value="1"/>
</dbReference>
<dbReference type="PANTHER" id="PTHR22845:SF5">
    <property type="entry name" value="APOPTOTIC PROTEASE-ACTIVATING FACTOR 1"/>
    <property type="match status" value="1"/>
</dbReference>
<proteinExistence type="predicted"/>
<feature type="domain" description="NB-ARC" evidence="4">
    <location>
        <begin position="124"/>
        <end position="295"/>
    </location>
</feature>
<dbReference type="SUPFAM" id="SSF52540">
    <property type="entry name" value="P-loop containing nucleoside triphosphate hydrolases"/>
    <property type="match status" value="1"/>
</dbReference>
<dbReference type="GO" id="GO:0043531">
    <property type="term" value="F:ADP binding"/>
    <property type="evidence" value="ECO:0007669"/>
    <property type="project" value="InterPro"/>
</dbReference>
<sequence length="1373" mass="160489">MTDLITSNRTELIDRLRRFQEELNLDFEYRDVYQDLRLSKTDFQWIRNGKDNVEKIDRFIFYYIYKIKDVSPFLNALKIPYYWIYQKISETNANDKWINDYKRAIQDIPDNQDWNVHRTDYLWEIQKGLKELKRGNYLILFGKLGFGKRWLAVDACRDYSVISKMNFKIYWLNVSKCNTLESILDKLHRLKVLMNVDDLDIKYNPYSGNTKNEIIHMRTHLRRILDNKEYSDALIVLTDVQDENIVKAFDLNCKMLITTRHMEKLEVIGSDRRKTIEIKEGFEQSESHELFLKAFKETKSELPEGMIGFIDEIHKKCSGHPFIMSLIAKTFQNSNEGESDRRKRCDCWIKNLDEYSIFKNDDDYKKIKMPVDESIKFLDPKQLENYKRMVVFSDNIEVPLDVLAKLWETDLQCTELLVEKLHKYSLIEKQMNGAVSLHYVHYKYLKEEVDDEQQVLYHQLMLDQYNVENIFRKRTELELDFPNDNYFYFYIGYHLIGAKKIELFEMYLDFGFLEEKIRYAKLPNTLGDLTKFSEKIHRNNRYKTELLEKIWSFLPTIEQLLFKSRDTTLLQYALTSEGLIKVEAEKQARKFVDRVWMDDKNHLQIENQIIELQDGSQPKIVRFVRPNERDDLVCLISLYDNNILMHDIATDYTNKPTLYRNDLPHKTIIDMQIFRNQAFLVLNDAGKLSVYNLKWNTSRRPSAPTKLNTNDLSTDHHPFVMDNKDDTFTCFSIIEQPNSYNVDLIVGTMSGNLKLYKWLPKMNKFEDNKTDIKTRFANLFRIAHINEYVMLLNKNGDIKFINLINSGPLGTNVQLQTLAKPVSLHQGKCSNLGAPITVCVSCDKVIQITHEKSRMYPQSPFIQIQCEDIFMASDEFDENKILSSAVSKDFLYIVLGTAKGIIVIDRIEKKVVSRRNVSEQVISLDVYRYPGEKMYLFISVFEDAGQIINLHAFMRSPDDDFSMLKHEMHYLVGEDIFDVKKISHNEWSLVAVDSKKYIQQLNSNDHFSNPEWEFPFHFQIKKICCYGDNEVLVGCTNGEVHRLDNKGSHQLVAELTGEITYLENFDQAVIISTNSSYKILGTMNDQSGKATKAYRYDDNTLLVIKKDCSIEFIDLSTKKIVARHVLLDEDRTCIAQSYCNALLAIGTVKNNNIYLWKITDANAEGFEMQSIQNQLDDQISCISISPDKNVLAVGCFNGNIELFDLTQLIPIARLESHKRSIMNLLFSPWLENEGPLILLSLSESINFWNITHVQNNRSSLKRIDDSSKTRVSQRFKSPLKIFSASENKLETSMMNLKLKERNWSNKTGPNDKPELLSCIKFIGKSAKKVVANDDFTHFVTIDNEGNVYNLRLINQAKQLLTIDYNGNSSKTYE</sequence>
<dbReference type="Proteomes" id="UP001153620">
    <property type="component" value="Chromosome 2"/>
</dbReference>
<dbReference type="GO" id="GO:0006915">
    <property type="term" value="P:apoptotic process"/>
    <property type="evidence" value="ECO:0007669"/>
    <property type="project" value="UniProtKB-KW"/>
</dbReference>
<dbReference type="SUPFAM" id="SSF50978">
    <property type="entry name" value="WD40 repeat-like"/>
    <property type="match status" value="1"/>
</dbReference>
<dbReference type="SUPFAM" id="SSF50998">
    <property type="entry name" value="Quinoprotein alcohol dehydrogenase-like"/>
    <property type="match status" value="1"/>
</dbReference>
<dbReference type="PANTHER" id="PTHR22845">
    <property type="entry name" value="APOPTOTIC PROTEASE-ACTIVATING FACTOR 1"/>
    <property type="match status" value="1"/>
</dbReference>
<dbReference type="Pfam" id="PF00931">
    <property type="entry name" value="NB-ARC"/>
    <property type="match status" value="1"/>
</dbReference>
<evidence type="ECO:0000313" key="6">
    <source>
        <dbReference type="EMBL" id="CAG9804196.1"/>
    </source>
</evidence>
<dbReference type="Gene3D" id="3.40.50.300">
    <property type="entry name" value="P-loop containing nucleotide triphosphate hydrolases"/>
    <property type="match status" value="1"/>
</dbReference>
<dbReference type="OrthoDB" id="1357022at2759"/>
<dbReference type="Pfam" id="PF17908">
    <property type="entry name" value="APAF1_C"/>
    <property type="match status" value="1"/>
</dbReference>
<dbReference type="InterPro" id="IPR036388">
    <property type="entry name" value="WH-like_DNA-bd_sf"/>
</dbReference>
<reference evidence="6" key="2">
    <citation type="submission" date="2022-10" db="EMBL/GenBank/DDBJ databases">
        <authorList>
            <consortium name="ENA_rothamsted_submissions"/>
            <consortium name="culmorum"/>
            <person name="King R."/>
        </authorList>
    </citation>
    <scope>NUCLEOTIDE SEQUENCE</scope>
</reference>
<dbReference type="InterPro" id="IPR002182">
    <property type="entry name" value="NB-ARC"/>
</dbReference>
<organism evidence="6 7">
    <name type="scientific">Chironomus riparius</name>
    <dbReference type="NCBI Taxonomy" id="315576"/>
    <lineage>
        <taxon>Eukaryota</taxon>
        <taxon>Metazoa</taxon>
        <taxon>Ecdysozoa</taxon>
        <taxon>Arthropoda</taxon>
        <taxon>Hexapoda</taxon>
        <taxon>Insecta</taxon>
        <taxon>Pterygota</taxon>
        <taxon>Neoptera</taxon>
        <taxon>Endopterygota</taxon>
        <taxon>Diptera</taxon>
        <taxon>Nematocera</taxon>
        <taxon>Chironomoidea</taxon>
        <taxon>Chironomidae</taxon>
        <taxon>Chironominae</taxon>
        <taxon>Chironomus</taxon>
    </lineage>
</organism>
<accession>A0A9N9RVQ2</accession>
<evidence type="ECO:0000259" key="4">
    <source>
        <dbReference type="Pfam" id="PF00931"/>
    </source>
</evidence>
<keyword evidence="3" id="KW-0677">Repeat</keyword>
<dbReference type="EMBL" id="OU895878">
    <property type="protein sequence ID" value="CAG9804196.1"/>
    <property type="molecule type" value="Genomic_DNA"/>
</dbReference>
<name>A0A9N9RVQ2_9DIPT</name>
<dbReference type="InterPro" id="IPR011047">
    <property type="entry name" value="Quinoprotein_ADH-like_sf"/>
</dbReference>
<keyword evidence="7" id="KW-1185">Reference proteome</keyword>
<dbReference type="InterPro" id="IPR041452">
    <property type="entry name" value="APAF1_C"/>
</dbReference>
<evidence type="ECO:0000256" key="1">
    <source>
        <dbReference type="ARBA" id="ARBA00022574"/>
    </source>
</evidence>
<dbReference type="InterPro" id="IPR036322">
    <property type="entry name" value="WD40_repeat_dom_sf"/>
</dbReference>
<dbReference type="InterPro" id="IPR027417">
    <property type="entry name" value="P-loop_NTPase"/>
</dbReference>
<keyword evidence="2" id="KW-0053">Apoptosis</keyword>
<evidence type="ECO:0000256" key="3">
    <source>
        <dbReference type="ARBA" id="ARBA00022737"/>
    </source>
</evidence>
<protein>
    <submittedName>
        <fullName evidence="6">Uncharacterized protein</fullName>
    </submittedName>
</protein>
<dbReference type="Gene3D" id="1.10.10.10">
    <property type="entry name" value="Winged helix-like DNA-binding domain superfamily/Winged helix DNA-binding domain"/>
    <property type="match status" value="1"/>
</dbReference>
<evidence type="ECO:0000259" key="5">
    <source>
        <dbReference type="Pfam" id="PF17908"/>
    </source>
</evidence>
<dbReference type="Gene3D" id="1.10.8.430">
    <property type="entry name" value="Helical domain of apoptotic protease-activating factors"/>
    <property type="match status" value="1"/>
</dbReference>
<gene>
    <name evidence="6" type="ORF">CHIRRI_LOCUS7089</name>
</gene>
<dbReference type="GO" id="GO:0005829">
    <property type="term" value="C:cytosol"/>
    <property type="evidence" value="ECO:0007669"/>
    <property type="project" value="UniProtKB-ARBA"/>
</dbReference>
<reference evidence="6" key="1">
    <citation type="submission" date="2022-01" db="EMBL/GenBank/DDBJ databases">
        <authorList>
            <person name="King R."/>
        </authorList>
    </citation>
    <scope>NUCLEOTIDE SEQUENCE</scope>
</reference>
<keyword evidence="1" id="KW-0853">WD repeat</keyword>
<feature type="domain" description="APAF-1 helical" evidence="5">
    <location>
        <begin position="473"/>
        <end position="589"/>
    </location>
</feature>
<dbReference type="InterPro" id="IPR015943">
    <property type="entry name" value="WD40/YVTN_repeat-like_dom_sf"/>
</dbReference>
<dbReference type="InterPro" id="IPR042197">
    <property type="entry name" value="Apaf_helical"/>
</dbReference>
<evidence type="ECO:0000256" key="2">
    <source>
        <dbReference type="ARBA" id="ARBA00022703"/>
    </source>
</evidence>
<evidence type="ECO:0000313" key="7">
    <source>
        <dbReference type="Proteomes" id="UP001153620"/>
    </source>
</evidence>
<dbReference type="Gene3D" id="2.130.10.10">
    <property type="entry name" value="YVTN repeat-like/Quinoprotein amine dehydrogenase"/>
    <property type="match status" value="1"/>
</dbReference>